<proteinExistence type="inferred from homology"/>
<dbReference type="EC" id="3.1.1.-" evidence="3"/>
<reference evidence="4 5" key="1">
    <citation type="journal article" date="2021" name="Int. J. Syst. Evol. Microbiol.">
        <title>Lentilactobacillus fungorum sp. nov., isolated from spent mushroom substrates.</title>
        <authorList>
            <person name="Tohno M."/>
            <person name="Tanizawa Y."/>
            <person name="Kojima Y."/>
            <person name="Sakamoto M."/>
            <person name="Ohkuma M."/>
            <person name="Kobayashi H."/>
        </authorList>
    </citation>
    <scope>NUCLEOTIDE SEQUENCE [LARGE SCALE GENOMIC DNA]</scope>
    <source>
        <strain evidence="4 5">YK48G</strain>
    </source>
</reference>
<dbReference type="SUPFAM" id="SSF69500">
    <property type="entry name" value="DTD-like"/>
    <property type="match status" value="1"/>
</dbReference>
<keyword evidence="5" id="KW-1185">Reference proteome</keyword>
<comment type="function">
    <text evidence="3">An aminoacyl-tRNA editing enzyme that deacylates mischarged D-aminoacyl-tRNAs. Also deacylates mischarged glycyl-tRNA(Ala), protecting cells against glycine mischarging by AlaRS. Acts via tRNA-based rather than protein-based catalysis; rejects L-amino acids rather than detecting D-amino acids in the active site. By recycling D-aminoacyl-tRNA to D-amino acids and free tRNA molecules, this enzyme counteracts the toxicity associated with the formation of D-aminoacyl-tRNA entities in vivo and helps enforce protein L-homochirality.</text>
</comment>
<evidence type="ECO:0000256" key="3">
    <source>
        <dbReference type="HAMAP-Rule" id="MF_00518"/>
    </source>
</evidence>
<keyword evidence="3" id="KW-0694">RNA-binding</keyword>
<dbReference type="HAMAP" id="MF_00518">
    <property type="entry name" value="Deacylase_Dtd"/>
    <property type="match status" value="1"/>
</dbReference>
<keyword evidence="3" id="KW-0378">Hydrolase</keyword>
<dbReference type="Pfam" id="PF02580">
    <property type="entry name" value="Tyr_Deacylase"/>
    <property type="match status" value="1"/>
</dbReference>
<evidence type="ECO:0000256" key="2">
    <source>
        <dbReference type="ARBA" id="ARBA00022555"/>
    </source>
</evidence>
<feature type="short sequence motif" description="Gly-cisPro motif, important for rejection of L-amino acids" evidence="3">
    <location>
        <begin position="137"/>
        <end position="138"/>
    </location>
</feature>
<sequence>MRIVLQKVNRASVSVDGVLHGKIGRGFMLLVGVKDSDGTDEINYLAHKIHKLRVFEDDNDKLNLDIDTVGGSILSISQFTLYADTKKGNRPSFVNAGEPEHAQKVYEQFNQALRDAGLEVQTGVFGADMQVDLENDGPVTILFDTENQ</sequence>
<keyword evidence="2 3" id="KW-0820">tRNA-binding</keyword>
<dbReference type="CDD" id="cd00563">
    <property type="entry name" value="Dtyr_deacylase"/>
    <property type="match status" value="1"/>
</dbReference>
<organism evidence="4 5">
    <name type="scientific">Lentilactobacillus fungorum</name>
    <dbReference type="NCBI Taxonomy" id="2201250"/>
    <lineage>
        <taxon>Bacteria</taxon>
        <taxon>Bacillati</taxon>
        <taxon>Bacillota</taxon>
        <taxon>Bacilli</taxon>
        <taxon>Lactobacillales</taxon>
        <taxon>Lactobacillaceae</taxon>
        <taxon>Lentilactobacillus</taxon>
    </lineage>
</organism>
<dbReference type="InterPro" id="IPR003732">
    <property type="entry name" value="Daa-tRNA_deacyls_DTD"/>
</dbReference>
<comment type="similarity">
    <text evidence="1 3">Belongs to the DTD family.</text>
</comment>
<comment type="catalytic activity">
    <reaction evidence="3">
        <text>glycyl-tRNA(Ala) + H2O = tRNA(Ala) + glycine + H(+)</text>
        <dbReference type="Rhea" id="RHEA:53744"/>
        <dbReference type="Rhea" id="RHEA-COMP:9657"/>
        <dbReference type="Rhea" id="RHEA-COMP:13640"/>
        <dbReference type="ChEBI" id="CHEBI:15377"/>
        <dbReference type="ChEBI" id="CHEBI:15378"/>
        <dbReference type="ChEBI" id="CHEBI:57305"/>
        <dbReference type="ChEBI" id="CHEBI:78442"/>
        <dbReference type="ChEBI" id="CHEBI:78522"/>
    </reaction>
</comment>
<accession>A0ABQ3VWC2</accession>
<protein>
    <recommendedName>
        <fullName evidence="3">D-aminoacyl-tRNA deacylase</fullName>
        <shortName evidence="3">DTD</shortName>
        <ecNumber evidence="3">3.1.1.96</ecNumber>
    </recommendedName>
    <alternativeName>
        <fullName evidence="3">Gly-tRNA(Ala) deacylase</fullName>
        <ecNumber evidence="3">3.1.1.-</ecNumber>
    </alternativeName>
</protein>
<dbReference type="PANTHER" id="PTHR10472">
    <property type="entry name" value="D-TYROSYL-TRNA TYR DEACYLASE"/>
    <property type="match status" value="1"/>
</dbReference>
<evidence type="ECO:0000313" key="4">
    <source>
        <dbReference type="EMBL" id="GHP12713.1"/>
    </source>
</evidence>
<dbReference type="Gene3D" id="3.50.80.10">
    <property type="entry name" value="D-tyrosyl-tRNA(Tyr) deacylase"/>
    <property type="match status" value="1"/>
</dbReference>
<dbReference type="PANTHER" id="PTHR10472:SF5">
    <property type="entry name" value="D-AMINOACYL-TRNA DEACYLASE 1"/>
    <property type="match status" value="1"/>
</dbReference>
<dbReference type="RefSeq" id="WP_203628784.1">
    <property type="nucleotide sequence ID" value="NZ_BNJR01000004.1"/>
</dbReference>
<evidence type="ECO:0000313" key="5">
    <source>
        <dbReference type="Proteomes" id="UP000604765"/>
    </source>
</evidence>
<dbReference type="Proteomes" id="UP000604765">
    <property type="component" value="Unassembled WGS sequence"/>
</dbReference>
<comment type="caution">
    <text evidence="4">The sequence shown here is derived from an EMBL/GenBank/DDBJ whole genome shotgun (WGS) entry which is preliminary data.</text>
</comment>
<dbReference type="NCBIfam" id="TIGR00256">
    <property type="entry name" value="D-aminoacyl-tRNA deacylase"/>
    <property type="match status" value="1"/>
</dbReference>
<dbReference type="EC" id="3.1.1.96" evidence="3"/>
<comment type="catalytic activity">
    <reaction evidence="3">
        <text>a D-aminoacyl-tRNA + H2O = a tRNA + a D-alpha-amino acid + H(+)</text>
        <dbReference type="Rhea" id="RHEA:13953"/>
        <dbReference type="Rhea" id="RHEA-COMP:10123"/>
        <dbReference type="Rhea" id="RHEA-COMP:10124"/>
        <dbReference type="ChEBI" id="CHEBI:15377"/>
        <dbReference type="ChEBI" id="CHEBI:15378"/>
        <dbReference type="ChEBI" id="CHEBI:59871"/>
        <dbReference type="ChEBI" id="CHEBI:78442"/>
        <dbReference type="ChEBI" id="CHEBI:79333"/>
        <dbReference type="EC" id="3.1.1.96"/>
    </reaction>
</comment>
<gene>
    <name evidence="3 4" type="primary">dtd</name>
    <name evidence="4" type="ORF">YK48G_01380</name>
</gene>
<comment type="domain">
    <text evidence="3">A Gly-cisPro motif from one monomer fits into the active site of the other monomer to allow specific chiral rejection of L-amino acids.</text>
</comment>
<evidence type="ECO:0000256" key="1">
    <source>
        <dbReference type="ARBA" id="ARBA00009673"/>
    </source>
</evidence>
<dbReference type="InterPro" id="IPR023509">
    <property type="entry name" value="DTD-like_sf"/>
</dbReference>
<comment type="subunit">
    <text evidence="3">Homodimer.</text>
</comment>
<name>A0ABQ3VWC2_9LACO</name>
<dbReference type="EMBL" id="BNJR01000004">
    <property type="protein sequence ID" value="GHP12713.1"/>
    <property type="molecule type" value="Genomic_DNA"/>
</dbReference>
<comment type="subcellular location">
    <subcellularLocation>
        <location evidence="3">Cytoplasm</location>
    </subcellularLocation>
</comment>
<keyword evidence="3" id="KW-0963">Cytoplasm</keyword>